<reference evidence="7 8" key="1">
    <citation type="journal article" date="2018" name="BMC Genomics">
        <title>Comparative genome analyses reveal sequence features reflecting distinct modes of host-adaptation between dicot and monocot powdery mildew.</title>
        <authorList>
            <person name="Wu Y."/>
            <person name="Ma X."/>
            <person name="Pan Z."/>
            <person name="Kale S.D."/>
            <person name="Song Y."/>
            <person name="King H."/>
            <person name="Zhang Q."/>
            <person name="Presley C."/>
            <person name="Deng X."/>
            <person name="Wei C.I."/>
            <person name="Xiao S."/>
        </authorList>
    </citation>
    <scope>NUCLEOTIDE SEQUENCE [LARGE SCALE GENOMIC DNA]</scope>
    <source>
        <strain evidence="7">UCSC1</strain>
    </source>
</reference>
<comment type="similarity">
    <text evidence="2 6">Belongs to the WD repeat IPI3/WDR18 family.</text>
</comment>
<evidence type="ECO:0000313" key="8">
    <source>
        <dbReference type="Proteomes" id="UP000285405"/>
    </source>
</evidence>
<evidence type="ECO:0000256" key="5">
    <source>
        <dbReference type="PROSITE-ProRule" id="PRU00221"/>
    </source>
</evidence>
<dbReference type="SUPFAM" id="SSF50978">
    <property type="entry name" value="WD40 repeat-like"/>
    <property type="match status" value="1"/>
</dbReference>
<comment type="subunit">
    <text evidence="6">Component of the RIX1 complex, composed of IPI1, RIX1/IPI2 and IPI3 in a 1:2:2 stoichiometry. The complex interacts (via RIX1) with MDN1 (via its hexameric AAA ATPase ring) and the pre-60S ribosome particles.</text>
</comment>
<dbReference type="InterPro" id="IPR001680">
    <property type="entry name" value="WD40_rpt"/>
</dbReference>
<feature type="repeat" description="WD" evidence="5">
    <location>
        <begin position="172"/>
        <end position="216"/>
    </location>
</feature>
<accession>A0A420HAJ0</accession>
<dbReference type="PANTHER" id="PTHR18763:SF0">
    <property type="entry name" value="WD REPEAT-CONTAINING PROTEIN 18"/>
    <property type="match status" value="1"/>
</dbReference>
<dbReference type="Gene3D" id="2.130.10.10">
    <property type="entry name" value="YVTN repeat-like/Quinoprotein amine dehydrogenase"/>
    <property type="match status" value="1"/>
</dbReference>
<dbReference type="GO" id="GO:0006364">
    <property type="term" value="P:rRNA processing"/>
    <property type="evidence" value="ECO:0007669"/>
    <property type="project" value="UniProtKB-UniRule"/>
</dbReference>
<keyword evidence="6" id="KW-0539">Nucleus</keyword>
<protein>
    <recommendedName>
        <fullName evidence="6">Pre-rRNA-processing protein IPI3</fullName>
    </recommendedName>
</protein>
<dbReference type="EMBL" id="MCBR01021180">
    <property type="protein sequence ID" value="RKF54418.1"/>
    <property type="molecule type" value="Genomic_DNA"/>
</dbReference>
<dbReference type="Proteomes" id="UP000285405">
    <property type="component" value="Unassembled WGS sequence"/>
</dbReference>
<dbReference type="Pfam" id="PF00400">
    <property type="entry name" value="WD40"/>
    <property type="match status" value="3"/>
</dbReference>
<dbReference type="SMART" id="SM00320">
    <property type="entry name" value="WD40"/>
    <property type="match status" value="6"/>
</dbReference>
<dbReference type="GO" id="GO:0120330">
    <property type="term" value="C:rixosome complex"/>
    <property type="evidence" value="ECO:0007669"/>
    <property type="project" value="UniProtKB-UniRule"/>
</dbReference>
<evidence type="ECO:0000256" key="4">
    <source>
        <dbReference type="ARBA" id="ARBA00022737"/>
    </source>
</evidence>
<dbReference type="OrthoDB" id="756370at2759"/>
<dbReference type="PROSITE" id="PS50082">
    <property type="entry name" value="WD_REPEATS_2"/>
    <property type="match status" value="2"/>
</dbReference>
<proteinExistence type="inferred from homology"/>
<comment type="function">
    <text evidence="1 6">Component of the RIX1 complex required for processing of ITS2 sequences from 35S pre-rRNA.</text>
</comment>
<keyword evidence="3 5" id="KW-0853">WD repeat</keyword>
<evidence type="ECO:0000256" key="2">
    <source>
        <dbReference type="ARBA" id="ARBA00010143"/>
    </source>
</evidence>
<dbReference type="AlphaFoldDB" id="A0A420HAJ0"/>
<dbReference type="PANTHER" id="PTHR18763">
    <property type="entry name" value="WD-REPEAT PROTEIN 18"/>
    <property type="match status" value="1"/>
</dbReference>
<evidence type="ECO:0000256" key="3">
    <source>
        <dbReference type="ARBA" id="ARBA00022574"/>
    </source>
</evidence>
<sequence length="439" mass="48259">MLVENYIVATNNLLKSSQTATSKNEGVFIYELQPESTLRTKFKNSSTSVNALAANSTHIFAAQAEKAVVHVYSREKQAQESIISFPARIYSLTLIGEGVLVLGTAEGRLILWELSTGRSISTVAAHLQVVSCVAAKKSYLVSGSDDSNLHVWSTPQLLSLSENLSLEPIRSLSNHQAPITSLVLGNSESNNDICVSASKENTVLVWNYYSGQLLRTFLLSSTPLCLSLDPCDRGVYVGLDDGSIQLIEFLGSYSNKNLIFDSALQATPFKVAAQQWNSPGDAGSALCICLTYDGTYLLTGHTSGKINQWDTGRRRFLSEVSSLTAPVTNLIFQSPFPINERTRISTVVKPKLSSHEHVLTTQFIGSITSEFDHTVFSRGFSTEMINDAITRFTIPLHSSSEADEQLKNENESLWKVINELRAVQKKTWEKYTTLQAGDT</sequence>
<evidence type="ECO:0000313" key="7">
    <source>
        <dbReference type="EMBL" id="RKF54418.1"/>
    </source>
</evidence>
<dbReference type="InterPro" id="IPR036322">
    <property type="entry name" value="WD40_repeat_dom_sf"/>
</dbReference>
<keyword evidence="6" id="KW-0698">rRNA processing</keyword>
<dbReference type="GO" id="GO:0005656">
    <property type="term" value="C:nuclear pre-replicative complex"/>
    <property type="evidence" value="ECO:0007669"/>
    <property type="project" value="TreeGrafter"/>
</dbReference>
<comment type="caution">
    <text evidence="7">The sequence shown here is derived from an EMBL/GenBank/DDBJ whole genome shotgun (WGS) entry which is preliminary data.</text>
</comment>
<comment type="subcellular location">
    <subcellularLocation>
        <location evidence="6">Nucleus</location>
    </subcellularLocation>
</comment>
<dbReference type="InterPro" id="IPR015943">
    <property type="entry name" value="WD40/YVTN_repeat-like_dom_sf"/>
</dbReference>
<dbReference type="FunFam" id="2.130.10.10:FF:000929">
    <property type="entry name" value="Ribosomal assembly complex component Ipi3"/>
    <property type="match status" value="1"/>
</dbReference>
<name>A0A420HAJ0_9PEZI</name>
<gene>
    <name evidence="7" type="ORF">GcC1_211006</name>
</gene>
<evidence type="ECO:0000256" key="1">
    <source>
        <dbReference type="ARBA" id="ARBA00002355"/>
    </source>
</evidence>
<evidence type="ECO:0000256" key="6">
    <source>
        <dbReference type="RuleBase" id="RU369067"/>
    </source>
</evidence>
<dbReference type="InterPro" id="IPR045227">
    <property type="entry name" value="WDR18/Ipi3/RID3"/>
</dbReference>
<organism evidence="7 8">
    <name type="scientific">Golovinomyces cichoracearum</name>
    <dbReference type="NCBI Taxonomy" id="62708"/>
    <lineage>
        <taxon>Eukaryota</taxon>
        <taxon>Fungi</taxon>
        <taxon>Dikarya</taxon>
        <taxon>Ascomycota</taxon>
        <taxon>Pezizomycotina</taxon>
        <taxon>Leotiomycetes</taxon>
        <taxon>Erysiphales</taxon>
        <taxon>Erysiphaceae</taxon>
        <taxon>Golovinomyces</taxon>
    </lineage>
</organism>
<keyword evidence="4" id="KW-0677">Repeat</keyword>
<feature type="repeat" description="WD" evidence="5">
    <location>
        <begin position="123"/>
        <end position="153"/>
    </location>
</feature>
<dbReference type="GO" id="GO:0006261">
    <property type="term" value="P:DNA-templated DNA replication"/>
    <property type="evidence" value="ECO:0007669"/>
    <property type="project" value="TreeGrafter"/>
</dbReference>